<dbReference type="InterPro" id="IPR011004">
    <property type="entry name" value="Trimer_LpxA-like_sf"/>
</dbReference>
<dbReference type="InterPro" id="IPR018357">
    <property type="entry name" value="Hexapep_transf_CS"/>
</dbReference>
<dbReference type="GO" id="GO:0006535">
    <property type="term" value="P:cysteine biosynthetic process from serine"/>
    <property type="evidence" value="ECO:0007669"/>
    <property type="project" value="InterPro"/>
</dbReference>
<dbReference type="GO" id="GO:0009001">
    <property type="term" value="F:serine O-acetyltransferase activity"/>
    <property type="evidence" value="ECO:0007669"/>
    <property type="project" value="UniProtKB-EC"/>
</dbReference>
<keyword evidence="13" id="KW-1185">Reference proteome</keyword>
<evidence type="ECO:0000256" key="1">
    <source>
        <dbReference type="ARBA" id="ARBA00004876"/>
    </source>
</evidence>
<dbReference type="FunFam" id="2.160.10.10:FF:000002">
    <property type="entry name" value="Serine acetyltransferase"/>
    <property type="match status" value="1"/>
</dbReference>
<keyword evidence="6 12" id="KW-0808">Transferase</keyword>
<evidence type="ECO:0000256" key="10">
    <source>
        <dbReference type="ARBA" id="ARBA00049486"/>
    </source>
</evidence>
<dbReference type="Pfam" id="PF00132">
    <property type="entry name" value="Hexapep"/>
    <property type="match status" value="1"/>
</dbReference>
<keyword evidence="7" id="KW-0677">Repeat</keyword>
<dbReference type="InterPro" id="IPR042122">
    <property type="entry name" value="Ser_AcTrfase_N_sf"/>
</dbReference>
<feature type="domain" description="Serine acetyltransferase N-terminal" evidence="11">
    <location>
        <begin position="29"/>
        <end position="133"/>
    </location>
</feature>
<keyword evidence="8" id="KW-0198">Cysteine biosynthesis</keyword>
<dbReference type="InterPro" id="IPR010493">
    <property type="entry name" value="Ser_AcTrfase_N"/>
</dbReference>
<dbReference type="AlphaFoldDB" id="A0A1N7IYN0"/>
<dbReference type="InterPro" id="IPR001451">
    <property type="entry name" value="Hexapep"/>
</dbReference>
<evidence type="ECO:0000256" key="7">
    <source>
        <dbReference type="ARBA" id="ARBA00022737"/>
    </source>
</evidence>
<dbReference type="EMBL" id="FTOH01000001">
    <property type="protein sequence ID" value="SIS42096.1"/>
    <property type="molecule type" value="Genomic_DNA"/>
</dbReference>
<evidence type="ECO:0000256" key="4">
    <source>
        <dbReference type="ARBA" id="ARBA00018522"/>
    </source>
</evidence>
<dbReference type="SUPFAM" id="SSF51161">
    <property type="entry name" value="Trimeric LpxA-like enzymes"/>
    <property type="match status" value="1"/>
</dbReference>
<dbReference type="Gene3D" id="1.10.3130.10">
    <property type="entry name" value="serine acetyltransferase, domain 1"/>
    <property type="match status" value="1"/>
</dbReference>
<dbReference type="InterPro" id="IPR053376">
    <property type="entry name" value="Serine_acetyltransferase"/>
</dbReference>
<comment type="pathway">
    <text evidence="1">Amino-acid biosynthesis; L-cysteine biosynthesis; L-cysteine from L-serine: step 1/2.</text>
</comment>
<protein>
    <recommendedName>
        <fullName evidence="4">Serine acetyltransferase</fullName>
        <ecNumber evidence="3">2.3.1.30</ecNumber>
    </recommendedName>
</protein>
<dbReference type="Pfam" id="PF06426">
    <property type="entry name" value="SATase_N"/>
    <property type="match status" value="1"/>
</dbReference>
<organism evidence="12 13">
    <name type="scientific">Thalassolituus maritimus</name>
    <dbReference type="NCBI Taxonomy" id="484498"/>
    <lineage>
        <taxon>Bacteria</taxon>
        <taxon>Pseudomonadati</taxon>
        <taxon>Pseudomonadota</taxon>
        <taxon>Gammaproteobacteria</taxon>
        <taxon>Oceanospirillales</taxon>
        <taxon>Oceanospirillaceae</taxon>
        <taxon>Thalassolituus</taxon>
    </lineage>
</organism>
<dbReference type="STRING" id="484498.SAMN05421686_101144"/>
<reference evidence="13" key="1">
    <citation type="submission" date="2017-01" db="EMBL/GenBank/DDBJ databases">
        <authorList>
            <person name="Varghese N."/>
            <person name="Submissions S."/>
        </authorList>
    </citation>
    <scope>NUCLEOTIDE SEQUENCE [LARGE SCALE GENOMIC DNA]</scope>
    <source>
        <strain evidence="13">DSM 24913</strain>
    </source>
</reference>
<evidence type="ECO:0000256" key="2">
    <source>
        <dbReference type="ARBA" id="ARBA00007274"/>
    </source>
</evidence>
<accession>A0A1N7IYN0</accession>
<comment type="catalytic activity">
    <reaction evidence="10">
        <text>L-serine + acetyl-CoA = O-acetyl-L-serine + CoA</text>
        <dbReference type="Rhea" id="RHEA:24560"/>
        <dbReference type="ChEBI" id="CHEBI:33384"/>
        <dbReference type="ChEBI" id="CHEBI:57287"/>
        <dbReference type="ChEBI" id="CHEBI:57288"/>
        <dbReference type="ChEBI" id="CHEBI:58340"/>
        <dbReference type="EC" id="2.3.1.30"/>
    </reaction>
</comment>
<name>A0A1N7IYN0_9GAMM</name>
<gene>
    <name evidence="12" type="ORF">SAMN05421686_101144</name>
</gene>
<sequence length="270" mass="28861">MDISTKDSKLPASNIGNKKPEGELCKKSVWSSLYAEGVHKLNSSSYVSFLYQDHILSHENLDTSLAWKISKAISSTPEEFYNIYHFLVDIYRDNQSLGELACSDLLATFNKDPACKSIAQAYLFYKGFIAIQIHRLSHNLYSTKFTDIAYYLQSKCSEVYSVDIHPAAKFGSGIFLDHAHSIVIGETSTIGNNVSILHSVTLGGKGNGSGDRHPKIGSGVVLGAGSTILGNISIGDNSVIGAGAVVLDDIPANSTAVGVPASLCNSLAPS</sequence>
<evidence type="ECO:0000313" key="12">
    <source>
        <dbReference type="EMBL" id="SIS42096.1"/>
    </source>
</evidence>
<evidence type="ECO:0000313" key="13">
    <source>
        <dbReference type="Proteomes" id="UP000185639"/>
    </source>
</evidence>
<dbReference type="NCBIfam" id="TIGR01172">
    <property type="entry name" value="cysE"/>
    <property type="match status" value="1"/>
</dbReference>
<evidence type="ECO:0000256" key="5">
    <source>
        <dbReference type="ARBA" id="ARBA00022605"/>
    </source>
</evidence>
<evidence type="ECO:0000256" key="3">
    <source>
        <dbReference type="ARBA" id="ARBA00013266"/>
    </source>
</evidence>
<proteinExistence type="inferred from homology"/>
<dbReference type="UniPathway" id="UPA00136">
    <property type="reaction ID" value="UER00199"/>
</dbReference>
<dbReference type="PANTHER" id="PTHR42811">
    <property type="entry name" value="SERINE ACETYLTRANSFERASE"/>
    <property type="match status" value="1"/>
</dbReference>
<dbReference type="InterPro" id="IPR005881">
    <property type="entry name" value="Ser_O-AcTrfase"/>
</dbReference>
<evidence type="ECO:0000256" key="9">
    <source>
        <dbReference type="ARBA" id="ARBA00023315"/>
    </source>
</evidence>
<evidence type="ECO:0000256" key="6">
    <source>
        <dbReference type="ARBA" id="ARBA00022679"/>
    </source>
</evidence>
<keyword evidence="9" id="KW-0012">Acyltransferase</keyword>
<dbReference type="NCBIfam" id="NF041874">
    <property type="entry name" value="EPS_EpsC"/>
    <property type="match status" value="1"/>
</dbReference>
<dbReference type="EC" id="2.3.1.30" evidence="3"/>
<dbReference type="GO" id="GO:0005737">
    <property type="term" value="C:cytoplasm"/>
    <property type="evidence" value="ECO:0007669"/>
    <property type="project" value="InterPro"/>
</dbReference>
<comment type="similarity">
    <text evidence="2">Belongs to the transferase hexapeptide repeat family.</text>
</comment>
<evidence type="ECO:0000256" key="8">
    <source>
        <dbReference type="ARBA" id="ARBA00023192"/>
    </source>
</evidence>
<evidence type="ECO:0000259" key="11">
    <source>
        <dbReference type="SMART" id="SM00971"/>
    </source>
</evidence>
<dbReference type="InterPro" id="IPR045304">
    <property type="entry name" value="LbH_SAT"/>
</dbReference>
<dbReference type="CDD" id="cd03354">
    <property type="entry name" value="LbH_SAT"/>
    <property type="match status" value="1"/>
</dbReference>
<dbReference type="OrthoDB" id="9801456at2"/>
<keyword evidence="5" id="KW-0028">Amino-acid biosynthesis</keyword>
<dbReference type="Proteomes" id="UP000185639">
    <property type="component" value="Unassembled WGS sequence"/>
</dbReference>
<dbReference type="Gene3D" id="2.160.10.10">
    <property type="entry name" value="Hexapeptide repeat proteins"/>
    <property type="match status" value="1"/>
</dbReference>
<dbReference type="PROSITE" id="PS00101">
    <property type="entry name" value="HEXAPEP_TRANSFERASES"/>
    <property type="match status" value="1"/>
</dbReference>
<dbReference type="RefSeq" id="WP_076513411.1">
    <property type="nucleotide sequence ID" value="NZ_FTOH01000001.1"/>
</dbReference>
<dbReference type="SMART" id="SM00971">
    <property type="entry name" value="SATase_N"/>
    <property type="match status" value="1"/>
</dbReference>